<reference evidence="2" key="1">
    <citation type="journal article" date="2015" name="Nat. Genet.">
        <title>The genome and transcriptome of the zoonotic hookworm Ancylostoma ceylanicum identify infection-specific gene families.</title>
        <authorList>
            <person name="Schwarz E.M."/>
            <person name="Hu Y."/>
            <person name="Antoshechkin I."/>
            <person name="Miller M.M."/>
            <person name="Sternberg P.W."/>
            <person name="Aroian R.V."/>
        </authorList>
    </citation>
    <scope>NUCLEOTIDE SEQUENCE</scope>
    <source>
        <strain evidence="2">HY135</strain>
    </source>
</reference>
<gene>
    <name evidence="1" type="primary">Acey_s0204.g1903</name>
    <name evidence="1" type="ORF">Y032_0204g1903</name>
</gene>
<dbReference type="AlphaFoldDB" id="A0A016SMU0"/>
<comment type="caution">
    <text evidence="1">The sequence shown here is derived from an EMBL/GenBank/DDBJ whole genome shotgun (WGS) entry which is preliminary data.</text>
</comment>
<name>A0A016SMU0_9BILA</name>
<dbReference type="STRING" id="53326.A0A016SMU0"/>
<evidence type="ECO:0000313" key="2">
    <source>
        <dbReference type="Proteomes" id="UP000024635"/>
    </source>
</evidence>
<evidence type="ECO:0000313" key="1">
    <source>
        <dbReference type="EMBL" id="EYB91624.1"/>
    </source>
</evidence>
<dbReference type="OrthoDB" id="2430314at2759"/>
<organism evidence="1 2">
    <name type="scientific">Ancylostoma ceylanicum</name>
    <dbReference type="NCBI Taxonomy" id="53326"/>
    <lineage>
        <taxon>Eukaryota</taxon>
        <taxon>Metazoa</taxon>
        <taxon>Ecdysozoa</taxon>
        <taxon>Nematoda</taxon>
        <taxon>Chromadorea</taxon>
        <taxon>Rhabditida</taxon>
        <taxon>Rhabditina</taxon>
        <taxon>Rhabditomorpha</taxon>
        <taxon>Strongyloidea</taxon>
        <taxon>Ancylostomatidae</taxon>
        <taxon>Ancylostomatinae</taxon>
        <taxon>Ancylostoma</taxon>
    </lineage>
</organism>
<accession>A0A016SMU0</accession>
<proteinExistence type="predicted"/>
<sequence length="135" mass="15803">MDLILREEIERLTEEETVPRVYHDKSCPFDTLDDESFRRKFRFTKAGSFRIVDEMRADLERSTNRAMLLTTAQQLAVFIRVLASRSFQLDAGDSFGMAQFTISRVVASVSDWFHHNSERFVKWQQQPVSLTPRPD</sequence>
<dbReference type="Proteomes" id="UP000024635">
    <property type="component" value="Unassembled WGS sequence"/>
</dbReference>
<keyword evidence="2" id="KW-1185">Reference proteome</keyword>
<dbReference type="EMBL" id="JARK01001540">
    <property type="protein sequence ID" value="EYB91624.1"/>
    <property type="molecule type" value="Genomic_DNA"/>
</dbReference>
<evidence type="ECO:0008006" key="3">
    <source>
        <dbReference type="Google" id="ProtNLM"/>
    </source>
</evidence>
<protein>
    <recommendedName>
        <fullName evidence="3">Transposase Helix-turn-helix domain-containing protein</fullName>
    </recommendedName>
</protein>